<accession>A0A8H4P0V3</accession>
<dbReference type="Gene3D" id="3.40.50.720">
    <property type="entry name" value="NAD(P)-binding Rossmann-like Domain"/>
    <property type="match status" value="1"/>
</dbReference>
<dbReference type="PANTHER" id="PTHR48079:SF6">
    <property type="entry name" value="NAD(P)-BINDING DOMAIN-CONTAINING PROTEIN-RELATED"/>
    <property type="match status" value="1"/>
</dbReference>
<dbReference type="AlphaFoldDB" id="A0A8H4P0V3"/>
<dbReference type="GO" id="GO:0004029">
    <property type="term" value="F:aldehyde dehydrogenase (NAD+) activity"/>
    <property type="evidence" value="ECO:0007669"/>
    <property type="project" value="TreeGrafter"/>
</dbReference>
<keyword evidence="3" id="KW-1185">Reference proteome</keyword>
<dbReference type="Pfam" id="PF05368">
    <property type="entry name" value="NmrA"/>
    <property type="match status" value="1"/>
</dbReference>
<gene>
    <name evidence="2" type="ORF">F53441_4189</name>
</gene>
<dbReference type="EMBL" id="JAADJG010000165">
    <property type="protein sequence ID" value="KAF4452958.1"/>
    <property type="molecule type" value="Genomic_DNA"/>
</dbReference>
<dbReference type="PANTHER" id="PTHR48079">
    <property type="entry name" value="PROTEIN YEEZ"/>
    <property type="match status" value="1"/>
</dbReference>
<protein>
    <submittedName>
        <fullName evidence="2">NAD(P)-binding domain</fullName>
    </submittedName>
</protein>
<evidence type="ECO:0000259" key="1">
    <source>
        <dbReference type="Pfam" id="PF05368"/>
    </source>
</evidence>
<feature type="domain" description="NmrA-like" evidence="1">
    <location>
        <begin position="2"/>
        <end position="79"/>
    </location>
</feature>
<dbReference type="Proteomes" id="UP000605986">
    <property type="component" value="Unassembled WGS sequence"/>
</dbReference>
<dbReference type="SUPFAM" id="SSF51735">
    <property type="entry name" value="NAD(P)-binding Rossmann-fold domains"/>
    <property type="match status" value="1"/>
</dbReference>
<dbReference type="InterPro" id="IPR036291">
    <property type="entry name" value="NAD(P)-bd_dom_sf"/>
</dbReference>
<proteinExistence type="predicted"/>
<dbReference type="GO" id="GO:0005737">
    <property type="term" value="C:cytoplasm"/>
    <property type="evidence" value="ECO:0007669"/>
    <property type="project" value="TreeGrafter"/>
</dbReference>
<organism evidence="2 3">
    <name type="scientific">Fusarium austroafricanum</name>
    <dbReference type="NCBI Taxonomy" id="2364996"/>
    <lineage>
        <taxon>Eukaryota</taxon>
        <taxon>Fungi</taxon>
        <taxon>Dikarya</taxon>
        <taxon>Ascomycota</taxon>
        <taxon>Pezizomycotina</taxon>
        <taxon>Sordariomycetes</taxon>
        <taxon>Hypocreomycetidae</taxon>
        <taxon>Hypocreales</taxon>
        <taxon>Nectriaceae</taxon>
        <taxon>Fusarium</taxon>
        <taxon>Fusarium concolor species complex</taxon>
    </lineage>
</organism>
<dbReference type="OrthoDB" id="10262413at2759"/>
<evidence type="ECO:0000313" key="3">
    <source>
        <dbReference type="Proteomes" id="UP000605986"/>
    </source>
</evidence>
<sequence length="250" mass="27160">MSQNILITGAAGYIGGSIIADILSKHSDEIDKSQVFASVRSDEQSKALSNLGIKVLELDLADEQAVINEVSSHSISIVVHTASSIDPTLALPLINALAKQKETNGKPTHFIHTSALGAFYPKSGWPSTVNKDTDAVFETEKQLADSNPLRKSLQAVHITDLTALYWQIIHAVLHDEGIPSGKEGYYFGVAHDMDMWEFMEHLAYVMKTRGLVSEAQPDIFPSDGFAAEAIGIPVQFLDTIFKSGQVAHTN</sequence>
<dbReference type="InterPro" id="IPR051783">
    <property type="entry name" value="NAD(P)-dependent_oxidoreduct"/>
</dbReference>
<reference evidence="2" key="1">
    <citation type="submission" date="2020-01" db="EMBL/GenBank/DDBJ databases">
        <title>Identification and distribution of gene clusters putatively required for synthesis of sphingolipid metabolism inhibitors in phylogenetically diverse species of the filamentous fungus Fusarium.</title>
        <authorList>
            <person name="Kim H.-S."/>
            <person name="Busman M."/>
            <person name="Brown D.W."/>
            <person name="Divon H."/>
            <person name="Uhlig S."/>
            <person name="Proctor R.H."/>
        </authorList>
    </citation>
    <scope>NUCLEOTIDE SEQUENCE</scope>
    <source>
        <strain evidence="2">NRRL 53441</strain>
    </source>
</reference>
<name>A0A8H4P0V3_9HYPO</name>
<evidence type="ECO:0000313" key="2">
    <source>
        <dbReference type="EMBL" id="KAF4452958.1"/>
    </source>
</evidence>
<comment type="caution">
    <text evidence="2">The sequence shown here is derived from an EMBL/GenBank/DDBJ whole genome shotgun (WGS) entry which is preliminary data.</text>
</comment>
<dbReference type="InterPro" id="IPR008030">
    <property type="entry name" value="NmrA-like"/>
</dbReference>